<dbReference type="InterPro" id="IPR028889">
    <property type="entry name" value="USP"/>
</dbReference>
<evidence type="ECO:0000256" key="3">
    <source>
        <dbReference type="SAM" id="MobiDB-lite"/>
    </source>
</evidence>
<feature type="binding site" evidence="1">
    <location>
        <position position="699"/>
    </location>
    <ligand>
        <name>ATP</name>
        <dbReference type="ChEBI" id="CHEBI:30616"/>
    </ligand>
</feature>
<proteinExistence type="inferred from homology"/>
<feature type="compositionally biased region" description="Polar residues" evidence="3">
    <location>
        <begin position="46"/>
        <end position="55"/>
    </location>
</feature>
<dbReference type="HOGENOM" id="CLU_460964_0_0_1"/>
<dbReference type="InterPro" id="IPR011009">
    <property type="entry name" value="Kinase-like_dom_sf"/>
</dbReference>
<dbReference type="PROSITE" id="PS50011">
    <property type="entry name" value="PROTEIN_KINASE_DOM"/>
    <property type="match status" value="1"/>
</dbReference>
<dbReference type="PANTHER" id="PTHR23362">
    <property type="entry name" value="L-PLASTIN-RELATED"/>
    <property type="match status" value="1"/>
</dbReference>
<dbReference type="GO" id="GO:0005524">
    <property type="term" value="F:ATP binding"/>
    <property type="evidence" value="ECO:0007669"/>
    <property type="project" value="UniProtKB-UniRule"/>
</dbReference>
<dbReference type="GO" id="GO:0004843">
    <property type="term" value="F:cysteine-type deubiquitinase activity"/>
    <property type="evidence" value="ECO:0007669"/>
    <property type="project" value="UniProtKB-UniRule"/>
</dbReference>
<dbReference type="Pfam" id="PF00443">
    <property type="entry name" value="UCH"/>
    <property type="match status" value="1"/>
</dbReference>
<dbReference type="SUPFAM" id="SSF54001">
    <property type="entry name" value="Cysteine proteinases"/>
    <property type="match status" value="1"/>
</dbReference>
<dbReference type="PROSITE" id="PS00972">
    <property type="entry name" value="USP_1"/>
    <property type="match status" value="1"/>
</dbReference>
<gene>
    <name evidence="6" type="ORF">CELE_H12I13.1</name>
    <name evidence="6 8" type="ORF">H12I13.1</name>
</gene>
<dbReference type="PANTHER" id="PTHR23362:SF0">
    <property type="entry name" value="CALPONIN-HOMOLOGY (CH) DOMAIN-CONTAINING PROTEIN-RELATED"/>
    <property type="match status" value="1"/>
</dbReference>
<keyword evidence="2 6" id="KW-0378">Hydrolase</keyword>
<dbReference type="RefSeq" id="NP_001335513.1">
    <property type="nucleotide sequence ID" value="NM_001348635.1"/>
</dbReference>
<dbReference type="UCSC" id="H12I13.1">
    <property type="organism name" value="c. elegans"/>
</dbReference>
<dbReference type="InterPro" id="IPR018200">
    <property type="entry name" value="USP_CS"/>
</dbReference>
<dbReference type="AGR" id="WB:WBGene00019190"/>
<evidence type="ECO:0000259" key="5">
    <source>
        <dbReference type="PROSITE" id="PS50235"/>
    </source>
</evidence>
<organism evidence="6 7">
    <name type="scientific">Caenorhabditis elegans</name>
    <dbReference type="NCBI Taxonomy" id="6239"/>
    <lineage>
        <taxon>Eukaryota</taxon>
        <taxon>Metazoa</taxon>
        <taxon>Ecdysozoa</taxon>
        <taxon>Nematoda</taxon>
        <taxon>Chromadorea</taxon>
        <taxon>Rhabditida</taxon>
        <taxon>Rhabditina</taxon>
        <taxon>Rhabditomorpha</taxon>
        <taxon>Rhabditoidea</taxon>
        <taxon>Rhabditidae</taxon>
        <taxon>Peloderinae</taxon>
        <taxon>Caenorhabditis</taxon>
    </lineage>
</organism>
<dbReference type="SMR" id="Q9N5M9"/>
<dbReference type="Gene3D" id="3.90.70.10">
    <property type="entry name" value="Cysteine proteinases"/>
    <property type="match status" value="1"/>
</dbReference>
<keyword evidence="2" id="KW-0645">Protease</keyword>
<dbReference type="GO" id="GO:0004672">
    <property type="term" value="F:protein kinase activity"/>
    <property type="evidence" value="ECO:0007669"/>
    <property type="project" value="InterPro"/>
</dbReference>
<dbReference type="CTD" id="186732"/>
<keyword evidence="2" id="KW-0833">Ubl conjugation pathway</keyword>
<dbReference type="KEGG" id="cel:CELE_H12I13.1"/>
<evidence type="ECO:0000256" key="1">
    <source>
        <dbReference type="PROSITE-ProRule" id="PRU10141"/>
    </source>
</evidence>
<protein>
    <recommendedName>
        <fullName evidence="2">Ubiquitin carboxyl-terminal hydrolase</fullName>
        <ecNumber evidence="2">3.4.19.12</ecNumber>
    </recommendedName>
</protein>
<evidence type="ECO:0000313" key="8">
    <source>
        <dbReference type="WormBase" id="H12I13.1"/>
    </source>
</evidence>
<comment type="similarity">
    <text evidence="2">Belongs to the peptidase C19 family.</text>
</comment>
<evidence type="ECO:0000313" key="6">
    <source>
        <dbReference type="EMBL" id="CCD69854.2"/>
    </source>
</evidence>
<dbReference type="GO" id="GO:0006508">
    <property type="term" value="P:proteolysis"/>
    <property type="evidence" value="ECO:0007669"/>
    <property type="project" value="UniProtKB-KW"/>
</dbReference>
<dbReference type="Bgee" id="WBGene00019190">
    <property type="expression patterns" value="Expressed in material anatomical entity and 3 other cell types or tissues"/>
</dbReference>
<feature type="domain" description="Protein kinase" evidence="4">
    <location>
        <begin position="672"/>
        <end position="910"/>
    </location>
</feature>
<dbReference type="PaxDb" id="6239-H12I13.1"/>
<dbReference type="PROSITE" id="PS00107">
    <property type="entry name" value="PROTEIN_KINASE_ATP"/>
    <property type="match status" value="1"/>
</dbReference>
<dbReference type="SUPFAM" id="SSF56112">
    <property type="entry name" value="Protein kinase-like (PK-like)"/>
    <property type="match status" value="1"/>
</dbReference>
<feature type="domain" description="USP" evidence="5">
    <location>
        <begin position="78"/>
        <end position="374"/>
    </location>
</feature>
<dbReference type="Gene3D" id="1.10.510.10">
    <property type="entry name" value="Transferase(Phosphotransferase) domain 1"/>
    <property type="match status" value="1"/>
</dbReference>
<dbReference type="InterPro" id="IPR001394">
    <property type="entry name" value="Peptidase_C19_UCH"/>
</dbReference>
<dbReference type="EC" id="3.4.19.12" evidence="2"/>
<dbReference type="InterPro" id="IPR000719">
    <property type="entry name" value="Prot_kinase_dom"/>
</dbReference>
<dbReference type="InterPro" id="IPR038765">
    <property type="entry name" value="Papain-like_cys_pep_sf"/>
</dbReference>
<dbReference type="OrthoDB" id="2420415at2759"/>
<dbReference type="SMART" id="SM00583">
    <property type="entry name" value="SPK"/>
    <property type="match status" value="1"/>
</dbReference>
<comment type="catalytic activity">
    <reaction evidence="2">
        <text>Thiol-dependent hydrolysis of ester, thioester, amide, peptide and isopeptide bonds formed by the C-terminal Gly of ubiquitin (a 76-residue protein attached to proteins as an intracellular targeting signal).</text>
        <dbReference type="EC" id="3.4.19.12"/>
    </reaction>
</comment>
<dbReference type="EMBL" id="BX284602">
    <property type="protein sequence ID" value="CCD69854.2"/>
    <property type="molecule type" value="Genomic_DNA"/>
</dbReference>
<feature type="region of interest" description="Disordered" evidence="3">
    <location>
        <begin position="46"/>
        <end position="68"/>
    </location>
</feature>
<keyword evidence="7" id="KW-1185">Reference proteome</keyword>
<dbReference type="SMART" id="SM00220">
    <property type="entry name" value="S_TKc"/>
    <property type="match status" value="1"/>
</dbReference>
<dbReference type="WormBase" id="H12I13.1">
    <property type="protein sequence ID" value="CE51861"/>
    <property type="gene ID" value="WBGene00019190"/>
</dbReference>
<name>Q9N5M9_CAEEL</name>
<reference evidence="6 7" key="1">
    <citation type="journal article" date="1998" name="Science">
        <title>Genome sequence of the nematode C. elegans: a platform for investigating biology.</title>
        <authorList>
            <consortium name="The C. elegans sequencing consortium"/>
            <person name="Sulson J.E."/>
            <person name="Waterston R."/>
        </authorList>
    </citation>
    <scope>NUCLEOTIDE SEQUENCE [LARGE SCALE GENOMIC DNA]</scope>
    <source>
        <strain evidence="6 7">Bristol N2</strain>
    </source>
</reference>
<dbReference type="AlphaFoldDB" id="Q9N5M9"/>
<dbReference type="eggNOG" id="KOG2464">
    <property type="taxonomic scope" value="Eukaryota"/>
</dbReference>
<dbReference type="PROSITE" id="PS00973">
    <property type="entry name" value="USP_2"/>
    <property type="match status" value="1"/>
</dbReference>
<keyword evidence="1" id="KW-0547">Nucleotide-binding</keyword>
<dbReference type="InterPro" id="IPR006570">
    <property type="entry name" value="SPK_dom"/>
</dbReference>
<evidence type="ECO:0000259" key="4">
    <source>
        <dbReference type="PROSITE" id="PS50011"/>
    </source>
</evidence>
<dbReference type="Pfam" id="PF12330">
    <property type="entry name" value="Haspin_kinase"/>
    <property type="match status" value="1"/>
</dbReference>
<dbReference type="Pfam" id="PF04435">
    <property type="entry name" value="SPK"/>
    <property type="match status" value="1"/>
</dbReference>
<dbReference type="PROSITE" id="PS50235">
    <property type="entry name" value="USP_3"/>
    <property type="match status" value="1"/>
</dbReference>
<evidence type="ECO:0000256" key="2">
    <source>
        <dbReference type="RuleBase" id="RU366025"/>
    </source>
</evidence>
<accession>Q9N5M9</accession>
<dbReference type="InParanoid" id="Q9N5M9"/>
<dbReference type="InterPro" id="IPR017441">
    <property type="entry name" value="Protein_kinase_ATP_BS"/>
</dbReference>
<keyword evidence="1" id="KW-0067">ATP-binding</keyword>
<dbReference type="GeneID" id="186732"/>
<dbReference type="Proteomes" id="UP000001940">
    <property type="component" value="Chromosome II"/>
</dbReference>
<sequence length="910" mass="103579">MSYSEDTIIMSRDDDNIDHLMSKLDLFGSLELQKYLDGQTNCQLESSNLENTASPSDGEGEENSMEYSYSPRGLNLSTGIANNGSSCWLNCLIQIMFNTPGVEFSLHQFATKPFLERMRDTKDGNRNKVALMFLLRSVFTDLRFSAERAINITSIIKVVDQLSPHPVSNQQQDASEMLQNIVIWLKDAVDAAVAFQRIHVRECHEDIRLMEQKLKIIKLQEDRFDRIFASNMYEETLGLRVHIQKNSLRESFEKFFFANDAYSVDVVMVQIVRLAQDGRKLHDNFLFPGNLVTESSATKEKCYFKLTSVMVHRGECAQSGHFYCFTLRDAKDRRWEKMDDVHVSDVSWEEVERHSYGTGSDDTSSAVLIVYTKVKDATDDFTYDVTPNAHVVDVPGISLPPARTSISMETLSANPLHGHVVDAPVFYHQQNHSSRTSISMESLNYPSPGDAHQTEEQLPENQLTKNRKTPGCYLNQCIKFLHTKSENVGKPFVRTTFYANFKNVVYYKGTATTLGRGLQPLLHDAIISSEYKDFRKCQMLFVMSIQITNQSFLYRLAKNSFSITLDRFYRIEVCEYQSKKFSGVHKCPGLVKEIAIKPTSDLQTGQNLVAHPMSSRRKMIRDNKSSNKVCRTSLSGGAKKKRKERNARSEVGDKILGITETKTVTSWNESGIELQRKIGFGAYGSAYSVKYGGKTVVMKLIGIRDNEQLLFNELIITQQLGKLAKNRVCPNFLEYCGSHVMTDVPVGMRRDPKAIRHLAILMARGGGVLDNWKFKDYRQCVSVFCQLVMSLKVVKDSINMVHRDIHLWNVLVSRTKTTCLDYSMDGKVKLNSYGVVMHLIDFSKSLYGGQNKKTNEDMNDLKYVAVLIVDNLKGKEEDKEKLRQAFINVPSARTLEELCDDETLFKEIRI</sequence>
<evidence type="ECO:0000313" key="7">
    <source>
        <dbReference type="Proteomes" id="UP000001940"/>
    </source>
</evidence>
<dbReference type="GO" id="GO:0016579">
    <property type="term" value="P:protein deubiquitination"/>
    <property type="evidence" value="ECO:0007669"/>
    <property type="project" value="InterPro"/>
</dbReference>
<dbReference type="InterPro" id="IPR053315">
    <property type="entry name" value="Peptidase_C14A"/>
</dbReference>
<feature type="region of interest" description="Disordered" evidence="3">
    <location>
        <begin position="437"/>
        <end position="465"/>
    </location>
</feature>
<keyword evidence="2" id="KW-0788">Thiol protease</keyword>